<name>A0A6A5R691_AMPQU</name>
<dbReference type="EMBL" id="ML979132">
    <property type="protein sequence ID" value="KAF1921437.1"/>
    <property type="molecule type" value="Genomic_DNA"/>
</dbReference>
<keyword evidence="1" id="KW-0812">Transmembrane</keyword>
<protein>
    <submittedName>
        <fullName evidence="2">Uncharacterized protein</fullName>
    </submittedName>
</protein>
<evidence type="ECO:0000256" key="1">
    <source>
        <dbReference type="SAM" id="Phobius"/>
    </source>
</evidence>
<feature type="transmembrane region" description="Helical" evidence="1">
    <location>
        <begin position="28"/>
        <end position="49"/>
    </location>
</feature>
<keyword evidence="1" id="KW-0472">Membrane</keyword>
<dbReference type="Proteomes" id="UP000800096">
    <property type="component" value="Unassembled WGS sequence"/>
</dbReference>
<accession>A0A6A5R691</accession>
<reference evidence="2" key="1">
    <citation type="journal article" date="2020" name="Stud. Mycol.">
        <title>101 Dothideomycetes genomes: a test case for predicting lifestyles and emergence of pathogens.</title>
        <authorList>
            <person name="Haridas S."/>
            <person name="Albert R."/>
            <person name="Binder M."/>
            <person name="Bloem J."/>
            <person name="Labutti K."/>
            <person name="Salamov A."/>
            <person name="Andreopoulos B."/>
            <person name="Baker S."/>
            <person name="Barry K."/>
            <person name="Bills G."/>
            <person name="Bluhm B."/>
            <person name="Cannon C."/>
            <person name="Castanera R."/>
            <person name="Culley D."/>
            <person name="Daum C."/>
            <person name="Ezra D."/>
            <person name="Gonzalez J."/>
            <person name="Henrissat B."/>
            <person name="Kuo A."/>
            <person name="Liang C."/>
            <person name="Lipzen A."/>
            <person name="Lutzoni F."/>
            <person name="Magnuson J."/>
            <person name="Mondo S."/>
            <person name="Nolan M."/>
            <person name="Ohm R."/>
            <person name="Pangilinan J."/>
            <person name="Park H.-J."/>
            <person name="Ramirez L."/>
            <person name="Alfaro M."/>
            <person name="Sun H."/>
            <person name="Tritt A."/>
            <person name="Yoshinaga Y."/>
            <person name="Zwiers L.-H."/>
            <person name="Turgeon B."/>
            <person name="Goodwin S."/>
            <person name="Spatafora J."/>
            <person name="Crous P."/>
            <person name="Grigoriev I."/>
        </authorList>
    </citation>
    <scope>NUCLEOTIDE SEQUENCE</scope>
    <source>
        <strain evidence="2">HMLAC05119</strain>
    </source>
</reference>
<evidence type="ECO:0000313" key="2">
    <source>
        <dbReference type="EMBL" id="KAF1921437.1"/>
    </source>
</evidence>
<keyword evidence="1" id="KW-1133">Transmembrane helix</keyword>
<dbReference type="AlphaFoldDB" id="A0A6A5R691"/>
<evidence type="ECO:0000313" key="3">
    <source>
        <dbReference type="Proteomes" id="UP000800096"/>
    </source>
</evidence>
<gene>
    <name evidence="2" type="ORF">BDU57DRAFT_510247</name>
</gene>
<keyword evidence="3" id="KW-1185">Reference proteome</keyword>
<organism evidence="2 3">
    <name type="scientific">Ampelomyces quisqualis</name>
    <name type="common">Powdery mildew agent</name>
    <dbReference type="NCBI Taxonomy" id="50730"/>
    <lineage>
        <taxon>Eukaryota</taxon>
        <taxon>Fungi</taxon>
        <taxon>Dikarya</taxon>
        <taxon>Ascomycota</taxon>
        <taxon>Pezizomycotina</taxon>
        <taxon>Dothideomycetes</taxon>
        <taxon>Pleosporomycetidae</taxon>
        <taxon>Pleosporales</taxon>
        <taxon>Pleosporineae</taxon>
        <taxon>Phaeosphaeriaceae</taxon>
        <taxon>Ampelomyces</taxon>
    </lineage>
</organism>
<proteinExistence type="predicted"/>
<sequence>MECTRSVVCQKCQKIGRVAQHSNKRTALMYKGIMFLSFSLFHSVILTYINDSPVQTSLLK</sequence>